<gene>
    <name evidence="2" type="ORF">DM558_01510</name>
</gene>
<feature type="transmembrane region" description="Helical" evidence="1">
    <location>
        <begin position="101"/>
        <end position="131"/>
    </location>
</feature>
<evidence type="ECO:0000313" key="2">
    <source>
        <dbReference type="EMBL" id="AZS49532.1"/>
    </source>
</evidence>
<keyword evidence="3" id="KW-1185">Reference proteome</keyword>
<protein>
    <submittedName>
        <fullName evidence="2">Uncharacterized protein</fullName>
    </submittedName>
</protein>
<sequence>MAYADCLLYQEKIMGQQERLSTANQDFIPISLFGKCVVFLGLAVVIQVFFSIMSLPSFFCNRAGATIGCYFFIGLITYFIISRHQLWLRLSNIKNIDASLAIGLIVYFLTVNTSAFNAFLIFLFFNIVVFCY</sequence>
<organism evidence="2 3">
    <name type="scientific">Entomomonas moraniae</name>
    <dbReference type="NCBI Taxonomy" id="2213226"/>
    <lineage>
        <taxon>Bacteria</taxon>
        <taxon>Pseudomonadati</taxon>
        <taxon>Pseudomonadota</taxon>
        <taxon>Gammaproteobacteria</taxon>
        <taxon>Pseudomonadales</taxon>
        <taxon>Pseudomonadaceae</taxon>
        <taxon>Entomomonas</taxon>
    </lineage>
</organism>
<evidence type="ECO:0000313" key="3">
    <source>
        <dbReference type="Proteomes" id="UP000273143"/>
    </source>
</evidence>
<dbReference type="AlphaFoldDB" id="A0A3Q9JLH5"/>
<reference evidence="3" key="1">
    <citation type="submission" date="2018-06" db="EMBL/GenBank/DDBJ databases">
        <title>Complete genome of Pseudomonas insecticola strain QZS01.</title>
        <authorList>
            <person name="Wang J."/>
            <person name="Su Q."/>
        </authorList>
    </citation>
    <scope>NUCLEOTIDE SEQUENCE [LARGE SCALE GENOMIC DNA]</scope>
    <source>
        <strain evidence="3">QZS01</strain>
    </source>
</reference>
<accession>A0A3Q9JLH5</accession>
<dbReference type="EMBL" id="CP029822">
    <property type="protein sequence ID" value="AZS49532.1"/>
    <property type="molecule type" value="Genomic_DNA"/>
</dbReference>
<name>A0A3Q9JLH5_9GAMM</name>
<keyword evidence="1" id="KW-1133">Transmembrane helix</keyword>
<dbReference type="Proteomes" id="UP000273143">
    <property type="component" value="Chromosome"/>
</dbReference>
<evidence type="ECO:0000256" key="1">
    <source>
        <dbReference type="SAM" id="Phobius"/>
    </source>
</evidence>
<dbReference type="KEGG" id="emo:DM558_01510"/>
<feature type="transmembrane region" description="Helical" evidence="1">
    <location>
        <begin position="62"/>
        <end position="81"/>
    </location>
</feature>
<keyword evidence="1" id="KW-0472">Membrane</keyword>
<keyword evidence="1" id="KW-0812">Transmembrane</keyword>
<proteinExistence type="predicted"/>
<feature type="transmembrane region" description="Helical" evidence="1">
    <location>
        <begin position="27"/>
        <end position="50"/>
    </location>
</feature>